<evidence type="ECO:0000313" key="2">
    <source>
        <dbReference type="EMBL" id="SDD44460.1"/>
    </source>
</evidence>
<reference evidence="3" key="1">
    <citation type="submission" date="2016-10" db="EMBL/GenBank/DDBJ databases">
        <authorList>
            <person name="Varghese N."/>
            <person name="Submissions S."/>
        </authorList>
    </citation>
    <scope>NUCLEOTIDE SEQUENCE [LARGE SCALE GENOMIC DNA]</scope>
    <source>
        <strain evidence="3">DSM 23095</strain>
    </source>
</reference>
<dbReference type="Pfam" id="PF12762">
    <property type="entry name" value="DDE_Tnp_IS1595"/>
    <property type="match status" value="1"/>
</dbReference>
<sequence>MNIIDFIHHFPNEESCEIFLKDYRQKAGIYCKTCKGFPKHYWFSGRKFFECSVCRRRTSLKAGTVMESSNLSLHTWFTAFLLMSATKKGFSCLEFQRQLGLKRYQTAFSLMHKIRAVMGKRDGLYLLKGMVEYDEAYVEKATRKRVQEQLKRGKGSQKQAIVAVASESTPLEDPESGKKGSHCGFFKLKVLKDATSDSVEQFVETNVDSSSVLFTDKNTAYVDLEKMVEEHIKVKSSKDSANGTLNWVHTAISNLKKNLLGIYHMVSEKYLQNYLDEFAYKLNRRYFGEKLFDRLVIAAVYPYVQHYE</sequence>
<dbReference type="EMBL" id="FNAC01000030">
    <property type="protein sequence ID" value="SDD44460.1"/>
    <property type="molecule type" value="Genomic_DNA"/>
</dbReference>
<keyword evidence="3" id="KW-1185">Reference proteome</keyword>
<dbReference type="AlphaFoldDB" id="A0A1G6USQ5"/>
<proteinExistence type="predicted"/>
<feature type="domain" description="ISXO2-like transposase" evidence="1">
    <location>
        <begin position="126"/>
        <end position="283"/>
    </location>
</feature>
<dbReference type="STRING" id="686796.SAMN04488104_103024"/>
<dbReference type="NCBIfam" id="NF033547">
    <property type="entry name" value="transpos_IS1595"/>
    <property type="match status" value="1"/>
</dbReference>
<protein>
    <submittedName>
        <fullName evidence="2">ISXO2-like transposase domain-containing protein</fullName>
    </submittedName>
</protein>
<evidence type="ECO:0000259" key="1">
    <source>
        <dbReference type="SMART" id="SM01126"/>
    </source>
</evidence>
<accession>A0A1G6USQ5</accession>
<organism evidence="2 3">
    <name type="scientific">Algoriphagus faecimaris</name>
    <dbReference type="NCBI Taxonomy" id="686796"/>
    <lineage>
        <taxon>Bacteria</taxon>
        <taxon>Pseudomonadati</taxon>
        <taxon>Bacteroidota</taxon>
        <taxon>Cytophagia</taxon>
        <taxon>Cytophagales</taxon>
        <taxon>Cyclobacteriaceae</taxon>
        <taxon>Algoriphagus</taxon>
    </lineage>
</organism>
<name>A0A1G6USQ5_9BACT</name>
<evidence type="ECO:0000313" key="3">
    <source>
        <dbReference type="Proteomes" id="UP000199060"/>
    </source>
</evidence>
<dbReference type="RefSeq" id="WP_086558033.1">
    <property type="nucleotide sequence ID" value="NZ_FNAC01000030.1"/>
</dbReference>
<gene>
    <name evidence="2" type="ORF">SAMN04488104_103024</name>
</gene>
<dbReference type="InterPro" id="IPR024445">
    <property type="entry name" value="Tnp_ISXO2-like"/>
</dbReference>
<dbReference type="SMART" id="SM01126">
    <property type="entry name" value="DDE_Tnp_IS1595"/>
    <property type="match status" value="1"/>
</dbReference>
<dbReference type="Proteomes" id="UP000199060">
    <property type="component" value="Unassembled WGS sequence"/>
</dbReference>